<gene>
    <name evidence="2" type="ORF">ACZ11_24605</name>
</gene>
<name>A0A0K9F1H3_9BACI</name>
<feature type="transmembrane region" description="Helical" evidence="1">
    <location>
        <begin position="61"/>
        <end position="82"/>
    </location>
</feature>
<comment type="caution">
    <text evidence="2">The sequence shown here is derived from an EMBL/GenBank/DDBJ whole genome shotgun (WGS) entry which is preliminary data.</text>
</comment>
<reference evidence="3" key="1">
    <citation type="submission" date="2015-07" db="EMBL/GenBank/DDBJ databases">
        <authorList>
            <consortium name="Consortium for Microbial Forensics and Genomics (microFORGE)"/>
            <person name="Knight B.M."/>
            <person name="Roberts D.P."/>
            <person name="Lin D."/>
            <person name="Hari K."/>
            <person name="Fletcher J."/>
            <person name="Melcher U."/>
            <person name="Blagden T."/>
            <person name="Winegar R.A."/>
        </authorList>
    </citation>
    <scope>NUCLEOTIDE SEQUENCE [LARGE SCALE GENOMIC DNA]</scope>
    <source>
        <strain evidence="3">DSM 23493</strain>
    </source>
</reference>
<dbReference type="PATRIC" id="fig|582475.4.peg.4898"/>
<dbReference type="AlphaFoldDB" id="A0A0K9F1H3"/>
<proteinExistence type="predicted"/>
<organism evidence="2 3">
    <name type="scientific">Lysinibacillus xylanilyticus</name>
    <dbReference type="NCBI Taxonomy" id="582475"/>
    <lineage>
        <taxon>Bacteria</taxon>
        <taxon>Bacillati</taxon>
        <taxon>Bacillota</taxon>
        <taxon>Bacilli</taxon>
        <taxon>Bacillales</taxon>
        <taxon>Bacillaceae</taxon>
        <taxon>Lysinibacillus</taxon>
    </lineage>
</organism>
<evidence type="ECO:0000256" key="1">
    <source>
        <dbReference type="SAM" id="Phobius"/>
    </source>
</evidence>
<accession>A0A0K9F1H3</accession>
<keyword evidence="1" id="KW-0472">Membrane</keyword>
<dbReference type="EMBL" id="LFXJ01000013">
    <property type="protein sequence ID" value="KMY28405.1"/>
    <property type="molecule type" value="Genomic_DNA"/>
</dbReference>
<dbReference type="Proteomes" id="UP000037326">
    <property type="component" value="Unassembled WGS sequence"/>
</dbReference>
<sequence length="550" mass="63627">MKMDDKQFEKRMELLKKSYNRMKPQLDPEAVFAQIEAENATQKAQETVTTQKPPSRWQKPAIWIASIASVLLLSVLVSSYVINQPESINGKKDVSQKEKQEVGIQEWIENITKKYNSKKEQIRRELKVSIDELNAFEFIKEADYMLDFYTKRSSHVKEEDVQILKFNEESILNKLMTPRRALEAIDEYNNLTFDESLEIYRLYEKTALELEDFYSGLLKPYESLLKKSKDINAYPSDLKIIIEAANNQFMELKENEEGAFYFKATPIYGEFSPPNINKLHPDTFGYFEYLEKGQLLLADDLRYTREETAKSLKIMERTLLADVNADSPTYKVLRQNFENTWLVLMKGTASYPALTKNGEPHKDYMDFLQKVANGNYGEVMKKTASTILNELQQDNRSDTLTQLSAYDIWTIILQTREETAGFINDSDFTIVSIDESQIKSVYEQYKKSDNEAFINQLSPLNMVSLYLFAITIGDESLQKAILWPKTNINTSSLDKVKSLDIFSQLGEYDGIYPMVAARVSGEYQDMYGRQFLIKLAKNKEGNYRITGIID</sequence>
<evidence type="ECO:0000313" key="3">
    <source>
        <dbReference type="Proteomes" id="UP000037326"/>
    </source>
</evidence>
<evidence type="ECO:0000313" key="2">
    <source>
        <dbReference type="EMBL" id="KMY28405.1"/>
    </source>
</evidence>
<keyword evidence="1" id="KW-0812">Transmembrane</keyword>
<protein>
    <submittedName>
        <fullName evidence="2">Uncharacterized protein</fullName>
    </submittedName>
</protein>
<keyword evidence="1" id="KW-1133">Transmembrane helix</keyword>